<dbReference type="AlphaFoldDB" id="A0A934IP79"/>
<accession>A0A934IP79</accession>
<evidence type="ECO:0000313" key="2">
    <source>
        <dbReference type="Proteomes" id="UP000609531"/>
    </source>
</evidence>
<dbReference type="EMBL" id="JAEKJA010000005">
    <property type="protein sequence ID" value="MBJ3775530.1"/>
    <property type="molecule type" value="Genomic_DNA"/>
</dbReference>
<proteinExistence type="predicted"/>
<dbReference type="RefSeq" id="WP_198881417.1">
    <property type="nucleotide sequence ID" value="NZ_JAEKJA010000005.1"/>
</dbReference>
<evidence type="ECO:0000313" key="1">
    <source>
        <dbReference type="EMBL" id="MBJ3775530.1"/>
    </source>
</evidence>
<organism evidence="1 2">
    <name type="scientific">Acuticoccus mangrovi</name>
    <dbReference type="NCBI Taxonomy" id="2796142"/>
    <lineage>
        <taxon>Bacteria</taxon>
        <taxon>Pseudomonadati</taxon>
        <taxon>Pseudomonadota</taxon>
        <taxon>Alphaproteobacteria</taxon>
        <taxon>Hyphomicrobiales</taxon>
        <taxon>Amorphaceae</taxon>
        <taxon>Acuticoccus</taxon>
    </lineage>
</organism>
<sequence length="75" mass="8245">MYDWKWAMHGSATDLAMDQETSALRDDTPGDAAIDVALAVDRELEAAIEYKIAICGLGGVETILDFVNSAIRRRM</sequence>
<comment type="caution">
    <text evidence="1">The sequence shown here is derived from an EMBL/GenBank/DDBJ whole genome shotgun (WGS) entry which is preliminary data.</text>
</comment>
<protein>
    <submittedName>
        <fullName evidence="1">Uncharacterized protein</fullName>
    </submittedName>
</protein>
<dbReference type="Proteomes" id="UP000609531">
    <property type="component" value="Unassembled WGS sequence"/>
</dbReference>
<keyword evidence="2" id="KW-1185">Reference proteome</keyword>
<reference evidence="1" key="1">
    <citation type="submission" date="2020-12" db="EMBL/GenBank/DDBJ databases">
        <title>Bacterial taxonomy.</title>
        <authorList>
            <person name="Pan X."/>
        </authorList>
    </citation>
    <scope>NUCLEOTIDE SEQUENCE</scope>
    <source>
        <strain evidence="1">B2012</strain>
    </source>
</reference>
<name>A0A934IP79_9HYPH</name>
<gene>
    <name evidence="1" type="ORF">JCR33_07540</name>
</gene>